<keyword evidence="3" id="KW-0808">Transferase</keyword>
<gene>
    <name evidence="7" type="ORF">SPAPADRAFT_72958</name>
</gene>
<accession>G3ASI5</accession>
<dbReference type="EC" id="2.3.2.26" evidence="2"/>
<dbReference type="GO" id="GO:0000209">
    <property type="term" value="P:protein polyubiquitination"/>
    <property type="evidence" value="ECO:0007669"/>
    <property type="project" value="InterPro"/>
</dbReference>
<dbReference type="GO" id="GO:0061630">
    <property type="term" value="F:ubiquitin protein ligase activity"/>
    <property type="evidence" value="ECO:0007669"/>
    <property type="project" value="UniProtKB-EC"/>
</dbReference>
<dbReference type="FunCoup" id="G3ASI5">
    <property type="interactions" value="76"/>
</dbReference>
<evidence type="ECO:0000259" key="6">
    <source>
        <dbReference type="PROSITE" id="PS50237"/>
    </source>
</evidence>
<proteinExistence type="predicted"/>
<dbReference type="Gene3D" id="3.30.2160.10">
    <property type="entry name" value="Hect, E3 ligase catalytic domain"/>
    <property type="match status" value="1"/>
</dbReference>
<dbReference type="InParanoid" id="G3ASI5"/>
<dbReference type="SMART" id="SM00119">
    <property type="entry name" value="HECTc"/>
    <property type="match status" value="1"/>
</dbReference>
<evidence type="ECO:0000256" key="3">
    <source>
        <dbReference type="ARBA" id="ARBA00022679"/>
    </source>
</evidence>
<dbReference type="GO" id="GO:0031499">
    <property type="term" value="C:TRAMP complex"/>
    <property type="evidence" value="ECO:0007669"/>
    <property type="project" value="EnsemblFungi"/>
</dbReference>
<dbReference type="CDD" id="cd00078">
    <property type="entry name" value="HECTc"/>
    <property type="match status" value="1"/>
</dbReference>
<dbReference type="InterPro" id="IPR044611">
    <property type="entry name" value="E3A/B/C-like"/>
</dbReference>
<feature type="domain" description="HECT" evidence="6">
    <location>
        <begin position="511"/>
        <end position="845"/>
    </location>
</feature>
<dbReference type="SUPFAM" id="SSF56204">
    <property type="entry name" value="Hect, E3 ligase catalytic domain"/>
    <property type="match status" value="1"/>
</dbReference>
<reference evidence="7 8" key="1">
    <citation type="journal article" date="2011" name="Proc. Natl. Acad. Sci. U.S.A.">
        <title>Comparative genomics of xylose-fermenting fungi for enhanced biofuel production.</title>
        <authorList>
            <person name="Wohlbach D.J."/>
            <person name="Kuo A."/>
            <person name="Sato T.K."/>
            <person name="Potts K.M."/>
            <person name="Salamov A.A."/>
            <person name="LaButti K.M."/>
            <person name="Sun H."/>
            <person name="Clum A."/>
            <person name="Pangilinan J.L."/>
            <person name="Lindquist E.A."/>
            <person name="Lucas S."/>
            <person name="Lapidus A."/>
            <person name="Jin M."/>
            <person name="Gunawan C."/>
            <person name="Balan V."/>
            <person name="Dale B.E."/>
            <person name="Jeffries T.W."/>
            <person name="Zinkel R."/>
            <person name="Barry K.W."/>
            <person name="Grigoriev I.V."/>
            <person name="Gasch A.P."/>
        </authorList>
    </citation>
    <scope>NUCLEOTIDE SEQUENCE [LARGE SCALE GENOMIC DNA]</scope>
    <source>
        <strain evidence="8">NRRL Y-27907 / 11-Y1</strain>
    </source>
</reference>
<name>G3ASI5_SPAPN</name>
<keyword evidence="4 5" id="KW-0833">Ubl conjugation pathway</keyword>
<comment type="catalytic activity">
    <reaction evidence="1">
        <text>S-ubiquitinyl-[E2 ubiquitin-conjugating enzyme]-L-cysteine + [acceptor protein]-L-lysine = [E2 ubiquitin-conjugating enzyme]-L-cysteine + N(6)-ubiquitinyl-[acceptor protein]-L-lysine.</text>
        <dbReference type="EC" id="2.3.2.26"/>
    </reaction>
</comment>
<evidence type="ECO:0000256" key="1">
    <source>
        <dbReference type="ARBA" id="ARBA00000885"/>
    </source>
</evidence>
<dbReference type="InterPro" id="IPR000569">
    <property type="entry name" value="HECT_dom"/>
</dbReference>
<feature type="active site" description="Glycyl thioester intermediate" evidence="5">
    <location>
        <position position="813"/>
    </location>
</feature>
<evidence type="ECO:0000313" key="8">
    <source>
        <dbReference type="Proteomes" id="UP000000709"/>
    </source>
</evidence>
<dbReference type="InterPro" id="IPR035983">
    <property type="entry name" value="Hect_E3_ubiquitin_ligase"/>
</dbReference>
<evidence type="ECO:0000256" key="4">
    <source>
        <dbReference type="ARBA" id="ARBA00022786"/>
    </source>
</evidence>
<dbReference type="PANTHER" id="PTHR45700">
    <property type="entry name" value="UBIQUITIN-PROTEIN LIGASE E3C"/>
    <property type="match status" value="1"/>
</dbReference>
<dbReference type="OMA" id="MYYLFGA"/>
<organism evidence="8">
    <name type="scientific">Spathaspora passalidarum (strain NRRL Y-27907 / 11-Y1)</name>
    <dbReference type="NCBI Taxonomy" id="619300"/>
    <lineage>
        <taxon>Eukaryota</taxon>
        <taxon>Fungi</taxon>
        <taxon>Dikarya</taxon>
        <taxon>Ascomycota</taxon>
        <taxon>Saccharomycotina</taxon>
        <taxon>Pichiomycetes</taxon>
        <taxon>Debaryomycetaceae</taxon>
        <taxon>Spathaspora</taxon>
    </lineage>
</organism>
<evidence type="ECO:0000256" key="2">
    <source>
        <dbReference type="ARBA" id="ARBA00012485"/>
    </source>
</evidence>
<protein>
    <recommendedName>
        <fullName evidence="2">HECT-type E3 ubiquitin transferase</fullName>
        <ecNumber evidence="2">2.3.2.26</ecNumber>
    </recommendedName>
</protein>
<dbReference type="Gene3D" id="3.90.1750.10">
    <property type="entry name" value="Hect, E3 ligase catalytic domains"/>
    <property type="match status" value="1"/>
</dbReference>
<dbReference type="HOGENOM" id="CLU_002173_5_1_1"/>
<dbReference type="Pfam" id="PF00632">
    <property type="entry name" value="HECT"/>
    <property type="match status" value="1"/>
</dbReference>
<dbReference type="GeneID" id="18875462"/>
<dbReference type="OrthoDB" id="8068875at2759"/>
<dbReference type="NCBIfam" id="TIGR01053">
    <property type="entry name" value="LSD1"/>
    <property type="match status" value="1"/>
</dbReference>
<dbReference type="PANTHER" id="PTHR45700:SF8">
    <property type="entry name" value="HECT-TYPE E3 UBIQUITIN TRANSFERASE"/>
    <property type="match status" value="1"/>
</dbReference>
<dbReference type="RefSeq" id="XP_007377136.1">
    <property type="nucleotide sequence ID" value="XM_007377074.1"/>
</dbReference>
<dbReference type="Gene3D" id="3.30.2410.10">
    <property type="entry name" value="Hect, E3 ligase catalytic domain"/>
    <property type="match status" value="1"/>
</dbReference>
<dbReference type="STRING" id="619300.G3ASI5"/>
<keyword evidence="8" id="KW-1185">Reference proteome</keyword>
<dbReference type="eggNOG" id="KOG0941">
    <property type="taxonomic scope" value="Eukaryota"/>
</dbReference>
<dbReference type="PROSITE" id="PS50237">
    <property type="entry name" value="HECT"/>
    <property type="match status" value="1"/>
</dbReference>
<evidence type="ECO:0000313" key="7">
    <source>
        <dbReference type="EMBL" id="EGW31103.1"/>
    </source>
</evidence>
<dbReference type="EMBL" id="GL996504">
    <property type="protein sequence ID" value="EGW31103.1"/>
    <property type="molecule type" value="Genomic_DNA"/>
</dbReference>
<dbReference type="KEGG" id="spaa:SPAPADRAFT_72958"/>
<dbReference type="AlphaFoldDB" id="G3ASI5"/>
<sequence>MLARDQHQRRHRNLNCYSHDLSKCYCCGTVLTFPSRAKKFRCSVCQTTNLFELQTSSFPTSSETDLPHVVSYEYVKKLVDRCYNSTSSESGQSQTLHQIFEPLSSYLYLAFKSNDVLSKSFKVRKASKRAHYHTSNINYQDIHDMFSLLTKLPTKRPLFSALKGASEQLKRILIFKDSNDPRNYYWLLILLEIPILQRSLLDNDASTSKLMSDVPEIKMLSYDILKRCLGILSCIDAITTTNYITSWFSKMDDDQFVKNVDLINLYITFQLKKYLYLANNPGVRLSPNPQHSPNEHVSSHDAEYFQNLNLKRHLEVDDPVEAHLSVTSPPANLFGKPKGKKKEKGEVKVKVHQYGNDWHIKSALMVMNMLYRANISRLHPIPVSSFYNSLVDFVNIKLDYDSWQSSKRNSLREGKSTHPEISQVIGFLHGTSINKNLFDDALYYFCQYPFLISLGGKISVLEYEARRQMGRKAEEAFINSLDKRTTIDIYFKVKVRRERIVQDSLECIKLNSNNLKKSLKVHFINEPGVDAGGLRKEWFLLLTRAIFHPQTGMLHNVEDSNYLWFNIVPVENFEMYYLFGAVLGLAIYNSTILDLQFPLALYKILMGKSLDHNDYKTIFPVSYKNLMSLKTMTAEELAELELTFEVSYSDAFGTNLTGDLIPTGSQISVTADNLDEYIEKYIGFFIKDGIKRQVRSFHEGFIHVIGGNALSLFSPEEIELLLCGSDDSGIDVDLLKSVTKYSGWKPSEDAQNSNIIKWFWEYMNDMSNKERRKLLGFVTGSDRVPATGIQNLVFKITLLKAYDSNRLPVAHTCFNELAIYEYSSKAKLVGKLSKAIFESAGFGIK</sequence>
<dbReference type="Proteomes" id="UP000000709">
    <property type="component" value="Unassembled WGS sequence"/>
</dbReference>
<evidence type="ECO:0000256" key="5">
    <source>
        <dbReference type="PROSITE-ProRule" id="PRU00104"/>
    </source>
</evidence>